<dbReference type="GO" id="GO:0005737">
    <property type="term" value="C:cytoplasm"/>
    <property type="evidence" value="ECO:0007669"/>
    <property type="project" value="TreeGrafter"/>
</dbReference>
<protein>
    <submittedName>
        <fullName evidence="6">SH2 domain-containing protein 4B</fullName>
    </submittedName>
</protein>
<dbReference type="PRINTS" id="PR00401">
    <property type="entry name" value="SH2DOMAIN"/>
</dbReference>
<gene>
    <name evidence="6" type="primary">LOC105888755</name>
</gene>
<dbReference type="RefSeq" id="XP_031416859.1">
    <property type="nucleotide sequence ID" value="XM_031560999.2"/>
</dbReference>
<dbReference type="PANTHER" id="PTHR14388:SF7">
    <property type="entry name" value="SH2 DOMAIN-CONTAINING PROTEIN 4B"/>
    <property type="match status" value="1"/>
</dbReference>
<dbReference type="SUPFAM" id="SSF55550">
    <property type="entry name" value="SH2 domain"/>
    <property type="match status" value="1"/>
</dbReference>
<dbReference type="InterPro" id="IPR000980">
    <property type="entry name" value="SH2"/>
</dbReference>
<accession>A0A6P8EX08</accession>
<evidence type="ECO:0000259" key="4">
    <source>
        <dbReference type="PROSITE" id="PS50001"/>
    </source>
</evidence>
<dbReference type="Proteomes" id="UP000515152">
    <property type="component" value="Chromosome 23"/>
</dbReference>
<dbReference type="OrthoDB" id="10003345at2759"/>
<feature type="region of interest" description="Disordered" evidence="3">
    <location>
        <begin position="188"/>
        <end position="225"/>
    </location>
</feature>
<dbReference type="PANTHER" id="PTHR14388">
    <property type="entry name" value="T CELL-SPECIFIC ADAPTER PROTEIN TSAD"/>
    <property type="match status" value="1"/>
</dbReference>
<evidence type="ECO:0000313" key="6">
    <source>
        <dbReference type="RefSeq" id="XP_031416859.1"/>
    </source>
</evidence>
<reference evidence="6" key="1">
    <citation type="submission" date="2025-08" db="UniProtKB">
        <authorList>
            <consortium name="RefSeq"/>
        </authorList>
    </citation>
    <scope>IDENTIFICATION</scope>
</reference>
<feature type="region of interest" description="Disordered" evidence="3">
    <location>
        <begin position="292"/>
        <end position="328"/>
    </location>
</feature>
<dbReference type="Pfam" id="PF00017">
    <property type="entry name" value="SH2"/>
    <property type="match status" value="1"/>
</dbReference>
<keyword evidence="5" id="KW-1185">Reference proteome</keyword>
<evidence type="ECO:0000256" key="3">
    <source>
        <dbReference type="SAM" id="MobiDB-lite"/>
    </source>
</evidence>
<organism evidence="5 6">
    <name type="scientific">Clupea harengus</name>
    <name type="common">Atlantic herring</name>
    <dbReference type="NCBI Taxonomy" id="7950"/>
    <lineage>
        <taxon>Eukaryota</taxon>
        <taxon>Metazoa</taxon>
        <taxon>Chordata</taxon>
        <taxon>Craniata</taxon>
        <taxon>Vertebrata</taxon>
        <taxon>Euteleostomi</taxon>
        <taxon>Actinopterygii</taxon>
        <taxon>Neopterygii</taxon>
        <taxon>Teleostei</taxon>
        <taxon>Clupei</taxon>
        <taxon>Clupeiformes</taxon>
        <taxon>Clupeoidei</taxon>
        <taxon>Clupeidae</taxon>
        <taxon>Clupea</taxon>
    </lineage>
</organism>
<dbReference type="InterPro" id="IPR036860">
    <property type="entry name" value="SH2_dom_sf"/>
</dbReference>
<feature type="domain" description="SH2" evidence="4">
    <location>
        <begin position="364"/>
        <end position="443"/>
    </location>
</feature>
<dbReference type="GeneID" id="105888755"/>
<dbReference type="Gene3D" id="3.30.505.10">
    <property type="entry name" value="SH2 domain"/>
    <property type="match status" value="1"/>
</dbReference>
<keyword evidence="1 2" id="KW-0727">SH2 domain</keyword>
<dbReference type="AlphaFoldDB" id="A0A6P8EX08"/>
<dbReference type="KEGG" id="char:105888755"/>
<sequence>MMQQILQEMFIEPDLLAELNEEQKQILFYKIREEQVRRWNERESRDPSSRRASDRRGIQWQLGSDGDVWVWVMGEAQGDKPYQDIVEELMEERARKQAQRESQELWRVKEAEIERRFRDAMGKEKARCVAGKWREETDDRRAAKQVEERIREQLKKYKEEERQRGEEEIRQTEEKRAKELYISLKQEEKKSERDDKEWQEQLRRSKAADEAMKTKARRARDEYKRQSLRAIDKGLVAGLSGLFQKTHHNGSGQSRRHSSIIEQTTNAAAPLPEASQPAAAVSLTTTPTNVAAAASAPPIAGSTHYRRRQNRRHSSPATQSLSECPVWIRPPRPNSRESILRWFREEQRPKRAGYERNSNTLAPWFHGIISRQESESMLMNACEGSFLVRVSERIWGYTLSYRTAIGFKHFLIDASGDYYSFLGVDQNRHATLADLIDFHKASV</sequence>
<name>A0A6P8EX08_CLUHA</name>
<feature type="compositionally biased region" description="Basic residues" evidence="3">
    <location>
        <begin position="304"/>
        <end position="314"/>
    </location>
</feature>
<dbReference type="PROSITE" id="PS50001">
    <property type="entry name" value="SH2"/>
    <property type="match status" value="1"/>
</dbReference>
<evidence type="ECO:0000256" key="2">
    <source>
        <dbReference type="PROSITE-ProRule" id="PRU00191"/>
    </source>
</evidence>
<proteinExistence type="predicted"/>
<dbReference type="SMART" id="SM00252">
    <property type="entry name" value="SH2"/>
    <property type="match status" value="1"/>
</dbReference>
<evidence type="ECO:0000256" key="1">
    <source>
        <dbReference type="ARBA" id="ARBA00022999"/>
    </source>
</evidence>
<evidence type="ECO:0000313" key="5">
    <source>
        <dbReference type="Proteomes" id="UP000515152"/>
    </source>
</evidence>